<name>A0A0U3GEP8_9CREN</name>
<protein>
    <submittedName>
        <fullName evidence="1">Uncharacterized protein</fullName>
    </submittedName>
</protein>
<reference evidence="3 4" key="1">
    <citation type="submission" date="2015-12" db="EMBL/GenBank/DDBJ databases">
        <title>A stable core within a dynamic pangenome in Sulfolobus acidocaldarius.</title>
        <authorList>
            <person name="Anderson R."/>
            <person name="Kouris A."/>
            <person name="Seward C."/>
            <person name="Campbell K."/>
            <person name="Whitaker R."/>
        </authorList>
    </citation>
    <scope>NUCLEOTIDE SEQUENCE [LARGE SCALE GENOMIC DNA]</scope>
    <source>
        <strain evidence="1 4">GG12-C01-09</strain>
        <strain evidence="2 3">NG05B_CO5_07</strain>
    </source>
</reference>
<evidence type="ECO:0000313" key="3">
    <source>
        <dbReference type="Proteomes" id="UP000060043"/>
    </source>
</evidence>
<accession>A0A0U3GEP8</accession>
<gene>
    <name evidence="1" type="ORF">ATY89_00700</name>
    <name evidence="2" type="ORF">ATZ20_03740</name>
</gene>
<dbReference type="OrthoDB" id="37216at2157"/>
<evidence type="ECO:0000313" key="1">
    <source>
        <dbReference type="EMBL" id="ALU28629.1"/>
    </source>
</evidence>
<evidence type="ECO:0000313" key="4">
    <source>
        <dbReference type="Proteomes" id="UP000065473"/>
    </source>
</evidence>
<evidence type="ECO:0000313" key="2">
    <source>
        <dbReference type="EMBL" id="ALU31344.1"/>
    </source>
</evidence>
<sequence>MKLVVGKYVITTDTQNIGQLLNILNTYNVKAFNYKVRFIDGKLTVNVVKGDVILSIENLSLSEAESLLKESTDVNLKDDRFSIFFHNMPTNHDIINRLESIKLPSCVVHFYRDRVKVRTLDGISFEDSLDMEATEALSLIIDRIKTPLVLGKIKRYEHMYLYSLLKSFGIRDPELIDKIMRQKYEIREERDKNEVVVMVGDFKIKKEGVYFKDKVVKKTDLYKYFTSNS</sequence>
<dbReference type="OMA" id="NHDIINR"/>
<dbReference type="AlphaFoldDB" id="A0A0U3GEP8"/>
<organism evidence="1 4">
    <name type="scientific">Sulfolobus acidocaldarius</name>
    <dbReference type="NCBI Taxonomy" id="2285"/>
    <lineage>
        <taxon>Archaea</taxon>
        <taxon>Thermoproteota</taxon>
        <taxon>Thermoprotei</taxon>
        <taxon>Sulfolobales</taxon>
        <taxon>Sulfolobaceae</taxon>
        <taxon>Sulfolobus</taxon>
    </lineage>
</organism>
<dbReference type="RefSeq" id="WP_011278008.1">
    <property type="nucleotide sequence ID" value="NZ_BHWZ01000002.1"/>
</dbReference>
<dbReference type="Proteomes" id="UP000065473">
    <property type="component" value="Chromosome"/>
</dbReference>
<dbReference type="GeneID" id="14551664"/>
<proteinExistence type="predicted"/>
<dbReference type="Proteomes" id="UP000060043">
    <property type="component" value="Chromosome"/>
</dbReference>
<dbReference type="EMBL" id="CP013695">
    <property type="protein sequence ID" value="ALU31344.1"/>
    <property type="molecule type" value="Genomic_DNA"/>
</dbReference>
<dbReference type="EMBL" id="CP013694">
    <property type="protein sequence ID" value="ALU28629.1"/>
    <property type="molecule type" value="Genomic_DNA"/>
</dbReference>